<accession>A0A1Y1HR24</accession>
<evidence type="ECO:0000313" key="3">
    <source>
        <dbReference type="EMBL" id="GAQ81084.1"/>
    </source>
</evidence>
<keyword evidence="2" id="KW-0812">Transmembrane</keyword>
<feature type="transmembrane region" description="Helical" evidence="2">
    <location>
        <begin position="316"/>
        <end position="338"/>
    </location>
</feature>
<keyword evidence="2" id="KW-0472">Membrane</keyword>
<evidence type="ECO:0000313" key="4">
    <source>
        <dbReference type="Proteomes" id="UP000054558"/>
    </source>
</evidence>
<evidence type="ECO:0000256" key="1">
    <source>
        <dbReference type="SAM" id="MobiDB-lite"/>
    </source>
</evidence>
<feature type="transmembrane region" description="Helical" evidence="2">
    <location>
        <begin position="455"/>
        <end position="476"/>
    </location>
</feature>
<feature type="transmembrane region" description="Helical" evidence="2">
    <location>
        <begin position="350"/>
        <end position="371"/>
    </location>
</feature>
<dbReference type="InterPro" id="IPR010297">
    <property type="entry name" value="DUF900_hydrolase"/>
</dbReference>
<feature type="region of interest" description="Disordered" evidence="1">
    <location>
        <begin position="1"/>
        <end position="24"/>
    </location>
</feature>
<dbReference type="EMBL" id="DF237019">
    <property type="protein sequence ID" value="GAQ81084.1"/>
    <property type="molecule type" value="Genomic_DNA"/>
</dbReference>
<name>A0A1Y1HR24_KLENI</name>
<keyword evidence="2" id="KW-1133">Transmembrane helix</keyword>
<dbReference type="OrthoDB" id="2078090at2759"/>
<dbReference type="InterPro" id="IPR029058">
    <property type="entry name" value="AB_hydrolase_fold"/>
</dbReference>
<dbReference type="AlphaFoldDB" id="A0A1Y1HR24"/>
<dbReference type="Proteomes" id="UP000054558">
    <property type="component" value="Unassembled WGS sequence"/>
</dbReference>
<reference evidence="3 4" key="1">
    <citation type="journal article" date="2014" name="Nat. Commun.">
        <title>Klebsormidium flaccidum genome reveals primary factors for plant terrestrial adaptation.</title>
        <authorList>
            <person name="Hori K."/>
            <person name="Maruyama F."/>
            <person name="Fujisawa T."/>
            <person name="Togashi T."/>
            <person name="Yamamoto N."/>
            <person name="Seo M."/>
            <person name="Sato S."/>
            <person name="Yamada T."/>
            <person name="Mori H."/>
            <person name="Tajima N."/>
            <person name="Moriyama T."/>
            <person name="Ikeuchi M."/>
            <person name="Watanabe M."/>
            <person name="Wada H."/>
            <person name="Kobayashi K."/>
            <person name="Saito M."/>
            <person name="Masuda T."/>
            <person name="Sasaki-Sekimoto Y."/>
            <person name="Mashiguchi K."/>
            <person name="Awai K."/>
            <person name="Shimojima M."/>
            <person name="Masuda S."/>
            <person name="Iwai M."/>
            <person name="Nobusawa T."/>
            <person name="Narise T."/>
            <person name="Kondo S."/>
            <person name="Saito H."/>
            <person name="Sato R."/>
            <person name="Murakawa M."/>
            <person name="Ihara Y."/>
            <person name="Oshima-Yamada Y."/>
            <person name="Ohtaka K."/>
            <person name="Satoh M."/>
            <person name="Sonobe K."/>
            <person name="Ishii M."/>
            <person name="Ohtani R."/>
            <person name="Kanamori-Sato M."/>
            <person name="Honoki R."/>
            <person name="Miyazaki D."/>
            <person name="Mochizuki H."/>
            <person name="Umetsu J."/>
            <person name="Higashi K."/>
            <person name="Shibata D."/>
            <person name="Kamiya Y."/>
            <person name="Sato N."/>
            <person name="Nakamura Y."/>
            <person name="Tabata S."/>
            <person name="Ida S."/>
            <person name="Kurokawa K."/>
            <person name="Ohta H."/>
        </authorList>
    </citation>
    <scope>NUCLEOTIDE SEQUENCE [LARGE SCALE GENOMIC DNA]</scope>
    <source>
        <strain evidence="3 4">NIES-2285</strain>
    </source>
</reference>
<evidence type="ECO:0000256" key="2">
    <source>
        <dbReference type="SAM" id="Phobius"/>
    </source>
</evidence>
<gene>
    <name evidence="3" type="ORF">KFL_000700210</name>
</gene>
<keyword evidence="4" id="KW-1185">Reference proteome</keyword>
<dbReference type="SUPFAM" id="SSF53474">
    <property type="entry name" value="alpha/beta-Hydrolases"/>
    <property type="match status" value="1"/>
</dbReference>
<dbReference type="Gene3D" id="3.40.50.1820">
    <property type="entry name" value="alpha/beta hydrolase"/>
    <property type="match status" value="1"/>
</dbReference>
<organism evidence="3 4">
    <name type="scientific">Klebsormidium nitens</name>
    <name type="common">Green alga</name>
    <name type="synonym">Ulothrix nitens</name>
    <dbReference type="NCBI Taxonomy" id="105231"/>
    <lineage>
        <taxon>Eukaryota</taxon>
        <taxon>Viridiplantae</taxon>
        <taxon>Streptophyta</taxon>
        <taxon>Klebsormidiophyceae</taxon>
        <taxon>Klebsormidiales</taxon>
        <taxon>Klebsormidiaceae</taxon>
        <taxon>Klebsormidium</taxon>
    </lineage>
</organism>
<protein>
    <submittedName>
        <fullName evidence="3">Uncharacterized protein</fullName>
    </submittedName>
</protein>
<feature type="compositionally biased region" description="Low complexity" evidence="1">
    <location>
        <begin position="588"/>
        <end position="599"/>
    </location>
</feature>
<sequence length="738" mass="82120">MAVAKRELTSNETTPHAKSEPITDETKLVNGLPLDEIVVDVERLIFPVGTGVRTNDANPADETHYVLVIHGTFAQPKLKGRVNWFHPDPEKASDNFCTRIAVQLSCGHFGEDAVWRALPDPELLPSGVNYPFYWDGSNTDEGRKNGAWQLAKLIRHIANRDPSARIHLVAHSHGGNVALKAIEQYVQKLEPRSAEEDWPDAVRERFQTVHQAQADEIARWRKVDGVPWWMRGLPFLVVWRGQKGELPTAGKDRSELYPWGYFRSVDALLNLGRRRKTLYLCNRRMTSPISNALGKTVFLGTPFYCKQWVSWAVLRILLSFLVSLVLGFALTWLAVYIWAGVCAFETDDNVIMFLAVGLTALLFFAELMGFADRTMFRSGNMYHSNTVPWSPAQHALVIQAGKLDEAALALSAEPAARAFLLPLVRRATARAGFVALPRRPAAHAPPRARAFFYMALFRAVVLNLVLLFPRIIFWLISKIVVRNTFNTIRSVLMGLAFGLDTANLKNARIFVEETLELGGSPRNIHTWDVRRLLAQAEERGLARTWVEDFAREQPEGNGNCNERIPAGTKGEALDDGKPFGRTSLQRAVSESVSVDSSGSFRETPVGTGGSFDGSEFASGTNLRSGGAAAPEGSNGMNGVPSSAASAYSFLWDDAELIARSDSSPMYNKLRGQLPSLDHNPRLTSAQFARDLRSLCCVVEARFWEIRNQWQLTHATYYRNQEIVEAIVAFLDSSKVPLG</sequence>
<feature type="region of interest" description="Disordered" evidence="1">
    <location>
        <begin position="553"/>
        <end position="616"/>
    </location>
</feature>
<proteinExistence type="predicted"/>
<dbReference type="Pfam" id="PF05990">
    <property type="entry name" value="DUF900"/>
    <property type="match status" value="1"/>
</dbReference>